<feature type="transmembrane region" description="Helical" evidence="2">
    <location>
        <begin position="197"/>
        <end position="216"/>
    </location>
</feature>
<dbReference type="GO" id="GO:0070006">
    <property type="term" value="F:metalloaminopeptidase activity"/>
    <property type="evidence" value="ECO:0007669"/>
    <property type="project" value="TreeGrafter"/>
</dbReference>
<evidence type="ECO:0000313" key="4">
    <source>
        <dbReference type="Proteomes" id="UP000095283"/>
    </source>
</evidence>
<dbReference type="Proteomes" id="UP000095283">
    <property type="component" value="Unplaced"/>
</dbReference>
<comment type="similarity">
    <text evidence="1">Belongs to the peptidase M1 family.</text>
</comment>
<reference evidence="5" key="1">
    <citation type="submission" date="2016-11" db="UniProtKB">
        <authorList>
            <consortium name="WormBaseParasite"/>
        </authorList>
    </citation>
    <scope>IDENTIFICATION</scope>
</reference>
<dbReference type="GO" id="GO:0043171">
    <property type="term" value="P:peptide catabolic process"/>
    <property type="evidence" value="ECO:0007669"/>
    <property type="project" value="TreeGrafter"/>
</dbReference>
<dbReference type="GO" id="GO:0005615">
    <property type="term" value="C:extracellular space"/>
    <property type="evidence" value="ECO:0007669"/>
    <property type="project" value="TreeGrafter"/>
</dbReference>
<dbReference type="GO" id="GO:0005737">
    <property type="term" value="C:cytoplasm"/>
    <property type="evidence" value="ECO:0007669"/>
    <property type="project" value="TreeGrafter"/>
</dbReference>
<dbReference type="PANTHER" id="PTHR11533:SF299">
    <property type="entry name" value="AMINOPEPTIDASE"/>
    <property type="match status" value="1"/>
</dbReference>
<dbReference type="GO" id="GO:0016020">
    <property type="term" value="C:membrane"/>
    <property type="evidence" value="ECO:0007669"/>
    <property type="project" value="TreeGrafter"/>
</dbReference>
<dbReference type="Gene3D" id="1.25.50.20">
    <property type="match status" value="1"/>
</dbReference>
<accession>A0A1I7WTV7</accession>
<protein>
    <submittedName>
        <fullName evidence="5">ERAP1_C domain-containing protein</fullName>
    </submittedName>
</protein>
<dbReference type="WBParaSite" id="Hba_08564">
    <property type="protein sequence ID" value="Hba_08564"/>
    <property type="gene ID" value="Hba_08564"/>
</dbReference>
<sequence length="324" mass="38465">MENQDHYLDENDRMTWTLINKQLKMIEVWIEDTSFISIFKDFQRSLIIRAYDRVGWTTNINRTPAQKGLQVELLQMACRLRYRDCTKQALIKYNEWIRNKTRPSPELMGVVLDEGVRQGSQTAWEKALEGYLEAKNPTERYQLIGALAATTDSALISRLLRLTLDGSTIRANVLPRVLSALSQNEIARAQTWHFFRVHYHNFTKIAIYIFIFLTLIQIYEKIIVQLFLFTLDYSLGDGSTLLISSIRSMVERMSTEQDLKELKAFLTDKKLQSNQPKLDQIFEQIELNIQWRRLNEESIKEWLEKWDDRRRSTYRIRRHSNRHL</sequence>
<evidence type="ECO:0000256" key="2">
    <source>
        <dbReference type="SAM" id="Phobius"/>
    </source>
</evidence>
<dbReference type="AlphaFoldDB" id="A0A1I7WTV7"/>
<feature type="domain" description="ERAP1-like C-terminal" evidence="3">
    <location>
        <begin position="6"/>
        <end position="286"/>
    </location>
</feature>
<evidence type="ECO:0000313" key="5">
    <source>
        <dbReference type="WBParaSite" id="Hba_08564"/>
    </source>
</evidence>
<keyword evidence="2" id="KW-0812">Transmembrane</keyword>
<dbReference type="GO" id="GO:0042277">
    <property type="term" value="F:peptide binding"/>
    <property type="evidence" value="ECO:0007669"/>
    <property type="project" value="TreeGrafter"/>
</dbReference>
<dbReference type="GO" id="GO:0008270">
    <property type="term" value="F:zinc ion binding"/>
    <property type="evidence" value="ECO:0007669"/>
    <property type="project" value="TreeGrafter"/>
</dbReference>
<name>A0A1I7WTV7_HETBA</name>
<dbReference type="GO" id="GO:0006508">
    <property type="term" value="P:proteolysis"/>
    <property type="evidence" value="ECO:0007669"/>
    <property type="project" value="TreeGrafter"/>
</dbReference>
<dbReference type="PANTHER" id="PTHR11533">
    <property type="entry name" value="PROTEASE M1 ZINC METALLOPROTEASE"/>
    <property type="match status" value="1"/>
</dbReference>
<dbReference type="InterPro" id="IPR050344">
    <property type="entry name" value="Peptidase_M1_aminopeptidases"/>
</dbReference>
<evidence type="ECO:0000256" key="1">
    <source>
        <dbReference type="ARBA" id="ARBA00010136"/>
    </source>
</evidence>
<organism evidence="4 5">
    <name type="scientific">Heterorhabditis bacteriophora</name>
    <name type="common">Entomopathogenic nematode worm</name>
    <dbReference type="NCBI Taxonomy" id="37862"/>
    <lineage>
        <taxon>Eukaryota</taxon>
        <taxon>Metazoa</taxon>
        <taxon>Ecdysozoa</taxon>
        <taxon>Nematoda</taxon>
        <taxon>Chromadorea</taxon>
        <taxon>Rhabditida</taxon>
        <taxon>Rhabditina</taxon>
        <taxon>Rhabditomorpha</taxon>
        <taxon>Strongyloidea</taxon>
        <taxon>Heterorhabditidae</taxon>
        <taxon>Heterorhabditis</taxon>
    </lineage>
</organism>
<keyword evidence="4" id="KW-1185">Reference proteome</keyword>
<evidence type="ECO:0000259" key="3">
    <source>
        <dbReference type="Pfam" id="PF11838"/>
    </source>
</evidence>
<keyword evidence="2" id="KW-1133">Transmembrane helix</keyword>
<dbReference type="Pfam" id="PF11838">
    <property type="entry name" value="ERAP1_C"/>
    <property type="match status" value="1"/>
</dbReference>
<dbReference type="InterPro" id="IPR024571">
    <property type="entry name" value="ERAP1-like_C_dom"/>
</dbReference>
<keyword evidence="2" id="KW-0472">Membrane</keyword>
<proteinExistence type="inferred from homology"/>